<dbReference type="InterPro" id="IPR017926">
    <property type="entry name" value="GATASE"/>
</dbReference>
<organism evidence="2 3">
    <name type="scientific">Flavihumibacter stibioxidans</name>
    <dbReference type="NCBI Taxonomy" id="1834163"/>
    <lineage>
        <taxon>Bacteria</taxon>
        <taxon>Pseudomonadati</taxon>
        <taxon>Bacteroidota</taxon>
        <taxon>Chitinophagia</taxon>
        <taxon>Chitinophagales</taxon>
        <taxon>Chitinophagaceae</taxon>
        <taxon>Flavihumibacter</taxon>
    </lineage>
</organism>
<dbReference type="Pfam" id="PF00117">
    <property type="entry name" value="GATase"/>
    <property type="match status" value="1"/>
</dbReference>
<name>A0ABR7MAX5_9BACT</name>
<reference evidence="2 3" key="1">
    <citation type="submission" date="2016-07" db="EMBL/GenBank/DDBJ databases">
        <title>Genome analysis of Flavihumibacter stibioxidans YS-17.</title>
        <authorList>
            <person name="Shi K."/>
            <person name="Han Y."/>
            <person name="Wang G."/>
        </authorList>
    </citation>
    <scope>NUCLEOTIDE SEQUENCE [LARGE SCALE GENOMIC DNA]</scope>
    <source>
        <strain evidence="2 3">YS-17</strain>
    </source>
</reference>
<dbReference type="EMBL" id="MBUA01000027">
    <property type="protein sequence ID" value="MBC6492184.1"/>
    <property type="molecule type" value="Genomic_DNA"/>
</dbReference>
<comment type="caution">
    <text evidence="2">The sequence shown here is derived from an EMBL/GenBank/DDBJ whole genome shotgun (WGS) entry which is preliminary data.</text>
</comment>
<dbReference type="Proteomes" id="UP000765802">
    <property type="component" value="Unassembled WGS sequence"/>
</dbReference>
<gene>
    <name evidence="2" type="ORF">BC349_14070</name>
</gene>
<dbReference type="Gene3D" id="3.40.50.880">
    <property type="match status" value="1"/>
</dbReference>
<evidence type="ECO:0000259" key="1">
    <source>
        <dbReference type="Pfam" id="PF00117"/>
    </source>
</evidence>
<protein>
    <submittedName>
        <fullName evidence="2">GMP synthase</fullName>
    </submittedName>
</protein>
<evidence type="ECO:0000313" key="3">
    <source>
        <dbReference type="Proteomes" id="UP000765802"/>
    </source>
</evidence>
<evidence type="ECO:0000313" key="2">
    <source>
        <dbReference type="EMBL" id="MBC6492184.1"/>
    </source>
</evidence>
<proteinExistence type="predicted"/>
<accession>A0ABR7MAX5</accession>
<dbReference type="InterPro" id="IPR029062">
    <property type="entry name" value="Class_I_gatase-like"/>
</dbReference>
<keyword evidence="3" id="KW-1185">Reference proteome</keyword>
<dbReference type="PROSITE" id="PS51273">
    <property type="entry name" value="GATASE_TYPE_1"/>
    <property type="match status" value="1"/>
</dbReference>
<sequence length="284" mass="32679">MASDPGKIRVAILDLYEGVENQGMRCIREILNQYADAHHIHLEWDEFDVRVKKQVPGTDYDIYISSGGPGSPLESEGSEWEQVYFSWLNRLEAYNRDAANARKKFVLFICHSYQLACRHYKVGTVAKRKSTAFGVFPVHMLPGSQAEPIFQDLKDPFYAVDSRDYQVIQPDHVLIKKMGAKILAIEKERPHVPFERAMMAIRFNDYMVGTQFHPEADATGMSMYLQREDKKQTVINSYGFEKWESMIGHLNDPDKILWTYSHVLPNFLAEAIKNLQVKGPAFAR</sequence>
<dbReference type="SUPFAM" id="SSF52317">
    <property type="entry name" value="Class I glutamine amidotransferase-like"/>
    <property type="match status" value="1"/>
</dbReference>
<feature type="domain" description="Glutamine amidotransferase" evidence="1">
    <location>
        <begin position="42"/>
        <end position="221"/>
    </location>
</feature>